<reference evidence="1 2" key="1">
    <citation type="journal article" date="2020" name="Front. Microbiol.">
        <title>Phenotypic and Genetic Characterization of the Cheese Ripening Yeast Geotrichum candidum.</title>
        <authorList>
            <person name="Perkins V."/>
            <person name="Vignola S."/>
            <person name="Lessard M.H."/>
            <person name="Plante P.L."/>
            <person name="Corbeil J."/>
            <person name="Dugat-Bony E."/>
            <person name="Frenette M."/>
            <person name="Labrie S."/>
        </authorList>
    </citation>
    <scope>NUCLEOTIDE SEQUENCE [LARGE SCALE GENOMIC DNA]</scope>
    <source>
        <strain evidence="1 2">LMA-1147</strain>
    </source>
</reference>
<evidence type="ECO:0000313" key="1">
    <source>
        <dbReference type="EMBL" id="KAF5100403.1"/>
    </source>
</evidence>
<organism evidence="1 2">
    <name type="scientific">Geotrichum galactomycetum</name>
    <dbReference type="NCBI Taxonomy" id="27317"/>
    <lineage>
        <taxon>Eukaryota</taxon>
        <taxon>Fungi</taxon>
        <taxon>Dikarya</taxon>
        <taxon>Ascomycota</taxon>
        <taxon>Saccharomycotina</taxon>
        <taxon>Dipodascomycetes</taxon>
        <taxon>Dipodascales</taxon>
        <taxon>Dipodascaceae</taxon>
        <taxon>Geotrichum</taxon>
    </lineage>
</organism>
<accession>A0ACB6V7H2</accession>
<dbReference type="Proteomes" id="UP000744676">
    <property type="component" value="Unassembled WGS sequence"/>
</dbReference>
<keyword evidence="2" id="KW-1185">Reference proteome</keyword>
<evidence type="ECO:0000313" key="2">
    <source>
        <dbReference type="Proteomes" id="UP000744676"/>
    </source>
</evidence>
<sequence>MLTALSYLPGLGSLNPVLREPSDPEGSGINHASPIPPTIQELNQDYIQNYNHKRHKIERQVNSIFIYPLTYVLLYIFPLIQQCLYYTSGVASTTEPVYWLALVAAWMKPFNCFVDTCVFVIREGAIPCLSPSRRELRKYNKFNRRQAMDFTNTHIVHYPHNHRCKCTDSIVTAKTGAVITTLVPAATTTRGRDSSGGGSFNASAATTTYVTGANNTIIEIATPAAGAPPLDWEKFEFRPLTPPPPSPPLLQLPMDLTAAGATKKPRIIISQDPLDPAPVSPTSHPDNNTYHHHHIHRSGTLYYNSPGHHPTTNNNNDPQASRYHYGNPNNNDDEEEDDEDETMDLAQFLNSYR</sequence>
<protein>
    <submittedName>
        <fullName evidence="1">Uncharacterized protein</fullName>
    </submittedName>
</protein>
<dbReference type="EMBL" id="QVQA01000022">
    <property type="protein sequence ID" value="KAF5100403.1"/>
    <property type="molecule type" value="Genomic_DNA"/>
</dbReference>
<name>A0ACB6V7H2_9ASCO</name>
<gene>
    <name evidence="1" type="ORF">D0Z00_001262</name>
</gene>
<comment type="caution">
    <text evidence="1">The sequence shown here is derived from an EMBL/GenBank/DDBJ whole genome shotgun (WGS) entry which is preliminary data.</text>
</comment>
<proteinExistence type="predicted"/>